<feature type="region of interest" description="Disordered" evidence="1">
    <location>
        <begin position="153"/>
        <end position="172"/>
    </location>
</feature>
<dbReference type="OMA" id="SRRWSYE"/>
<dbReference type="InterPro" id="IPR036869">
    <property type="entry name" value="J_dom_sf"/>
</dbReference>
<dbReference type="OrthoDB" id="10250354at2759"/>
<dbReference type="SUPFAM" id="SSF46565">
    <property type="entry name" value="Chaperone J-domain"/>
    <property type="match status" value="1"/>
</dbReference>
<organism evidence="3 4">
    <name type="scientific">Nicotiana attenuata</name>
    <name type="common">Coyote tobacco</name>
    <dbReference type="NCBI Taxonomy" id="49451"/>
    <lineage>
        <taxon>Eukaryota</taxon>
        <taxon>Viridiplantae</taxon>
        <taxon>Streptophyta</taxon>
        <taxon>Embryophyta</taxon>
        <taxon>Tracheophyta</taxon>
        <taxon>Spermatophyta</taxon>
        <taxon>Magnoliopsida</taxon>
        <taxon>eudicotyledons</taxon>
        <taxon>Gunneridae</taxon>
        <taxon>Pentapetalae</taxon>
        <taxon>asterids</taxon>
        <taxon>lamiids</taxon>
        <taxon>Solanales</taxon>
        <taxon>Solanaceae</taxon>
        <taxon>Nicotianoideae</taxon>
        <taxon>Nicotianeae</taxon>
        <taxon>Nicotiana</taxon>
    </lineage>
</organism>
<dbReference type="PROSITE" id="PS50076">
    <property type="entry name" value="DNAJ_2"/>
    <property type="match status" value="1"/>
</dbReference>
<dbReference type="Gene3D" id="1.10.287.110">
    <property type="entry name" value="DnaJ domain"/>
    <property type="match status" value="1"/>
</dbReference>
<accession>A0A1J6IHL6</accession>
<reference evidence="3" key="1">
    <citation type="submission" date="2016-11" db="EMBL/GenBank/DDBJ databases">
        <title>The genome of Nicotiana attenuata.</title>
        <authorList>
            <person name="Xu S."/>
            <person name="Brockmoeller T."/>
            <person name="Gaquerel E."/>
            <person name="Navarro A."/>
            <person name="Kuhl H."/>
            <person name="Gase K."/>
            <person name="Ling Z."/>
            <person name="Zhou W."/>
            <person name="Kreitzer C."/>
            <person name="Stanke M."/>
            <person name="Tang H."/>
            <person name="Lyons E."/>
            <person name="Pandey P."/>
            <person name="Pandey S.P."/>
            <person name="Timmermann B."/>
            <person name="Baldwin I.T."/>
        </authorList>
    </citation>
    <scope>NUCLEOTIDE SEQUENCE [LARGE SCALE GENOMIC DNA]</scope>
    <source>
        <strain evidence="3">UT</strain>
    </source>
</reference>
<evidence type="ECO:0000256" key="1">
    <source>
        <dbReference type="SAM" id="MobiDB-lite"/>
    </source>
</evidence>
<feature type="domain" description="J" evidence="2">
    <location>
        <begin position="243"/>
        <end position="304"/>
    </location>
</feature>
<evidence type="ECO:0000313" key="3">
    <source>
        <dbReference type="EMBL" id="OIT04366.1"/>
    </source>
</evidence>
<protein>
    <recommendedName>
        <fullName evidence="2">J domain-containing protein</fullName>
    </recommendedName>
</protein>
<sequence>MSREGTQHFSADVPPAPVFSLSLLLKSNSIHQSVSLVSCLDEFPAMNKATKTAALINSQANPFQLKASLFHSSPILERRRRTQWDSGRSAYKGSPRRSNFYSRRYRKLNSRETLFENVNAFAEQFFQGWQPDSDEYDPSSSRDTSWFRRDFRASGNKGGRSRNKGPHQQRGFQFFEDNDIEIETFFRSAFGGNKYYYWSFMNEEPQWRNSSSYSNNHRWNRRYQYSDYDESTDSENSESDLSSQRLTLGLNASGPLNLEDVKNAYRLCALKWHPDRHQGPSKAVAEEKFKACSAAYQCLCDKLALT</sequence>
<dbReference type="PRINTS" id="PR00625">
    <property type="entry name" value="JDOMAIN"/>
</dbReference>
<gene>
    <name evidence="3" type="ORF">A4A49_18315</name>
</gene>
<evidence type="ECO:0000259" key="2">
    <source>
        <dbReference type="PROSITE" id="PS50076"/>
    </source>
</evidence>
<dbReference type="Pfam" id="PF00226">
    <property type="entry name" value="DnaJ"/>
    <property type="match status" value="1"/>
</dbReference>
<evidence type="ECO:0000313" key="4">
    <source>
        <dbReference type="Proteomes" id="UP000187609"/>
    </source>
</evidence>
<name>A0A1J6IHL6_NICAT</name>
<dbReference type="SMART" id="SM00271">
    <property type="entry name" value="DnaJ"/>
    <property type="match status" value="1"/>
</dbReference>
<dbReference type="SMR" id="A0A1J6IHL6"/>
<dbReference type="Gramene" id="OIT04366">
    <property type="protein sequence ID" value="OIT04366"/>
    <property type="gene ID" value="A4A49_18315"/>
</dbReference>
<dbReference type="PANTHER" id="PTHR45376:SF1">
    <property type="entry name" value="CHAPERONE DNAJ-DOMAIN SUPERFAMILY PROTEIN-RELATED"/>
    <property type="match status" value="1"/>
</dbReference>
<dbReference type="PANTHER" id="PTHR45376">
    <property type="entry name" value="CHAPERONE DNAJ-DOMAIN SUPERFAMILY PROTEIN-RELATED"/>
    <property type="match status" value="1"/>
</dbReference>
<dbReference type="AlphaFoldDB" id="A0A1J6IHL6"/>
<dbReference type="CDD" id="cd06257">
    <property type="entry name" value="DnaJ"/>
    <property type="match status" value="1"/>
</dbReference>
<dbReference type="InterPro" id="IPR001623">
    <property type="entry name" value="DnaJ_domain"/>
</dbReference>
<dbReference type="STRING" id="49451.A0A1J6IHL6"/>
<dbReference type="Proteomes" id="UP000187609">
    <property type="component" value="Unassembled WGS sequence"/>
</dbReference>
<proteinExistence type="predicted"/>
<dbReference type="KEGG" id="nau:109223279"/>
<dbReference type="EMBL" id="MJEQ01037185">
    <property type="protein sequence ID" value="OIT04366.1"/>
    <property type="molecule type" value="Genomic_DNA"/>
</dbReference>
<comment type="caution">
    <text evidence="3">The sequence shown here is derived from an EMBL/GenBank/DDBJ whole genome shotgun (WGS) entry which is preliminary data.</text>
</comment>
<keyword evidence="4" id="KW-1185">Reference proteome</keyword>